<comment type="similarity">
    <text evidence="2">Belongs to the TonB-dependent receptor family. Hemoglobin/haptoglobin binding protein subfamily.</text>
</comment>
<feature type="domain" description="TonB-dependent receptor-like beta-barrel" evidence="14">
    <location>
        <begin position="245"/>
        <end position="690"/>
    </location>
</feature>
<dbReference type="PROSITE" id="PS52016">
    <property type="entry name" value="TONB_DEPENDENT_REC_3"/>
    <property type="match status" value="1"/>
</dbReference>
<dbReference type="PANTHER" id="PTHR30069">
    <property type="entry name" value="TONB-DEPENDENT OUTER MEMBRANE RECEPTOR"/>
    <property type="match status" value="1"/>
</dbReference>
<dbReference type="InterPro" id="IPR036942">
    <property type="entry name" value="Beta-barrel_TonB_sf"/>
</dbReference>
<keyword evidence="10 11" id="KW-0998">Cell outer membrane</keyword>
<keyword evidence="6 13" id="KW-0732">Signal</keyword>
<keyword evidence="9" id="KW-0675">Receptor</keyword>
<evidence type="ECO:0000256" key="4">
    <source>
        <dbReference type="ARBA" id="ARBA00022452"/>
    </source>
</evidence>
<keyword evidence="3 11" id="KW-0813">Transport</keyword>
<accession>A0A128F412</accession>
<dbReference type="InterPro" id="IPR037066">
    <property type="entry name" value="Plug_dom_sf"/>
</dbReference>
<feature type="chain" id="PRO_5007281975" evidence="13">
    <location>
        <begin position="23"/>
        <end position="730"/>
    </location>
</feature>
<dbReference type="Gene3D" id="2.40.170.20">
    <property type="entry name" value="TonB-dependent receptor, beta-barrel domain"/>
    <property type="match status" value="1"/>
</dbReference>
<dbReference type="PANTHER" id="PTHR30069:SF29">
    <property type="entry name" value="HEMOGLOBIN AND HEMOGLOBIN-HAPTOGLOBIN-BINDING PROTEIN 1-RELATED"/>
    <property type="match status" value="1"/>
</dbReference>
<dbReference type="OrthoDB" id="9764669at2"/>
<dbReference type="InterPro" id="IPR010949">
    <property type="entry name" value="TonB_Hb/transfer/lactofer_rcpt"/>
</dbReference>
<name>A0A128F412_9GAMM</name>
<evidence type="ECO:0000313" key="16">
    <source>
        <dbReference type="EMBL" id="CZF81006.1"/>
    </source>
</evidence>
<evidence type="ECO:0000256" key="11">
    <source>
        <dbReference type="PROSITE-ProRule" id="PRU01360"/>
    </source>
</evidence>
<organism evidence="16 17">
    <name type="scientific">Grimontia marina</name>
    <dbReference type="NCBI Taxonomy" id="646534"/>
    <lineage>
        <taxon>Bacteria</taxon>
        <taxon>Pseudomonadati</taxon>
        <taxon>Pseudomonadota</taxon>
        <taxon>Gammaproteobacteria</taxon>
        <taxon>Vibrionales</taxon>
        <taxon>Vibrionaceae</taxon>
        <taxon>Grimontia</taxon>
    </lineage>
</organism>
<dbReference type="InterPro" id="IPR012910">
    <property type="entry name" value="Plug_dom"/>
</dbReference>
<keyword evidence="17" id="KW-1185">Reference proteome</keyword>
<gene>
    <name evidence="16" type="ORF">GMA8713_01676</name>
</gene>
<dbReference type="AlphaFoldDB" id="A0A128F412"/>
<evidence type="ECO:0000313" key="17">
    <source>
        <dbReference type="Proteomes" id="UP000073601"/>
    </source>
</evidence>
<evidence type="ECO:0000256" key="13">
    <source>
        <dbReference type="SAM" id="SignalP"/>
    </source>
</evidence>
<keyword evidence="8 11" id="KW-0472">Membrane</keyword>
<keyword evidence="5 11" id="KW-0812">Transmembrane</keyword>
<dbReference type="Pfam" id="PF07715">
    <property type="entry name" value="Plug"/>
    <property type="match status" value="1"/>
</dbReference>
<dbReference type="Pfam" id="PF00593">
    <property type="entry name" value="TonB_dep_Rec_b-barrel"/>
    <property type="match status" value="1"/>
</dbReference>
<dbReference type="InterPro" id="IPR000531">
    <property type="entry name" value="Beta-barrel_TonB"/>
</dbReference>
<proteinExistence type="inferred from homology"/>
<keyword evidence="4 11" id="KW-1134">Transmembrane beta strand</keyword>
<evidence type="ECO:0000256" key="6">
    <source>
        <dbReference type="ARBA" id="ARBA00022729"/>
    </source>
</evidence>
<dbReference type="SUPFAM" id="SSF56935">
    <property type="entry name" value="Porins"/>
    <property type="match status" value="1"/>
</dbReference>
<evidence type="ECO:0000256" key="10">
    <source>
        <dbReference type="ARBA" id="ARBA00023237"/>
    </source>
</evidence>
<dbReference type="GO" id="GO:0009279">
    <property type="term" value="C:cell outer membrane"/>
    <property type="evidence" value="ECO:0007669"/>
    <property type="project" value="UniProtKB-SubCell"/>
</dbReference>
<dbReference type="InterPro" id="IPR011276">
    <property type="entry name" value="TonB_haem/Hb_rcpt"/>
</dbReference>
<dbReference type="Proteomes" id="UP000073601">
    <property type="component" value="Unassembled WGS sequence"/>
</dbReference>
<evidence type="ECO:0000256" key="8">
    <source>
        <dbReference type="ARBA" id="ARBA00023136"/>
    </source>
</evidence>
<evidence type="ECO:0000256" key="2">
    <source>
        <dbReference type="ARBA" id="ARBA00008143"/>
    </source>
</evidence>
<dbReference type="NCBIfam" id="TIGR01786">
    <property type="entry name" value="TonB-hemlactrns"/>
    <property type="match status" value="1"/>
</dbReference>
<dbReference type="Gene3D" id="2.170.130.10">
    <property type="entry name" value="TonB-dependent receptor, plug domain"/>
    <property type="match status" value="1"/>
</dbReference>
<evidence type="ECO:0000256" key="3">
    <source>
        <dbReference type="ARBA" id="ARBA00022448"/>
    </source>
</evidence>
<feature type="signal peptide" evidence="13">
    <location>
        <begin position="1"/>
        <end position="22"/>
    </location>
</feature>
<comment type="subcellular location">
    <subcellularLocation>
        <location evidence="1 11">Cell outer membrane</location>
        <topology evidence="1 11">Multi-pass membrane protein</topology>
    </subcellularLocation>
</comment>
<dbReference type="GO" id="GO:0015344">
    <property type="term" value="F:siderophore uptake transmembrane transporter activity"/>
    <property type="evidence" value="ECO:0007669"/>
    <property type="project" value="TreeGrafter"/>
</dbReference>
<dbReference type="InterPro" id="IPR039426">
    <property type="entry name" value="TonB-dep_rcpt-like"/>
</dbReference>
<evidence type="ECO:0000259" key="15">
    <source>
        <dbReference type="Pfam" id="PF07715"/>
    </source>
</evidence>
<dbReference type="RefSeq" id="WP_062707864.1">
    <property type="nucleotide sequence ID" value="NZ_CAWRCI010000012.1"/>
</dbReference>
<sequence length="730" mass="80664">MTIKKNKLAILVGLLCAGSASAQDVYTFDEVVVSATRSEQNISDVAASVDVVNSETIEENLAQDLEQAIANEPGVSMPGTGRFGNSGFNIRGLSDNYVKTMVDGVEQPSSFNPGADVMRKYNNTVETDTLQRVEISKGPASSLYGSDALAGAVIIRTKNPGDLLVAEGDDTYASVKGGYYSADESYKATATLANRTGDLETLLIFTHRDGHETTTHGSGADIEGRERGQADPFDINSDNLLLKAFYQLNDAHRIGLTGEIYNREADGLVLSNEGYEIMPGFVYTRNSASDEDKRKRVTFEHEWQANNVAFDHLKWQVTALESESNHNTFDETPQPPTSFGHGYRQRMRNGVDKSAQFDAQFDKAIELENSFHEISYGMNYITNEFDLDYRDYYLEGYKAGTSVDKTGEVPNAESVKWGIFVQDQAFFLEERLVVNAGLRYDKFTAEPKQASEDNPKSKSDALTAKLGAVYHWTESLSSFGNVSQGYKAPTLQDLYYFYETDAARGAVFEANPNLKPEESIGYETGLRFTQDFGRIEFSVYYNDYKNFIETHKLADDNGQGKELWTKENISKAEIYGAELKTHLALDVLFGAPTGLYSDMSVAYTQGEDKENGEALDTVSPLTGYLALGYADVENTYGGKLSVKAVAGKSGSDWSNANGTENVNAPGYAVTDVTAFYRPMTDLTLRAGLFNAFDKKYWDYNDLIGAESTTDGLDRRTQPGRNWGIEAEYVF</sequence>
<evidence type="ECO:0000256" key="7">
    <source>
        <dbReference type="ARBA" id="ARBA00023077"/>
    </source>
</evidence>
<protein>
    <submittedName>
        <fullName evidence="16">Putative hemoglobin and hemoglobin-haptoglobin-binding protein 2</fullName>
    </submittedName>
</protein>
<dbReference type="GO" id="GO:0044718">
    <property type="term" value="P:siderophore transmembrane transport"/>
    <property type="evidence" value="ECO:0007669"/>
    <property type="project" value="TreeGrafter"/>
</dbReference>
<reference evidence="17" key="1">
    <citation type="submission" date="2016-02" db="EMBL/GenBank/DDBJ databases">
        <authorList>
            <person name="Rodrigo-Torres Lidia"/>
            <person name="Arahal R.David."/>
        </authorList>
    </citation>
    <scope>NUCLEOTIDE SEQUENCE [LARGE SCALE GENOMIC DNA]</scope>
    <source>
        <strain evidence="17">CECT 8713</strain>
    </source>
</reference>
<dbReference type="CDD" id="cd01347">
    <property type="entry name" value="ligand_gated_channel"/>
    <property type="match status" value="1"/>
</dbReference>
<feature type="domain" description="TonB-dependent receptor plug" evidence="15">
    <location>
        <begin position="42"/>
        <end position="152"/>
    </location>
</feature>
<dbReference type="NCBIfam" id="TIGR01785">
    <property type="entry name" value="TonB-hemin"/>
    <property type="match status" value="1"/>
</dbReference>
<evidence type="ECO:0000256" key="12">
    <source>
        <dbReference type="RuleBase" id="RU003357"/>
    </source>
</evidence>
<evidence type="ECO:0000256" key="1">
    <source>
        <dbReference type="ARBA" id="ARBA00004571"/>
    </source>
</evidence>
<evidence type="ECO:0000256" key="9">
    <source>
        <dbReference type="ARBA" id="ARBA00023170"/>
    </source>
</evidence>
<keyword evidence="7 12" id="KW-0798">TonB box</keyword>
<evidence type="ECO:0000259" key="14">
    <source>
        <dbReference type="Pfam" id="PF00593"/>
    </source>
</evidence>
<dbReference type="GO" id="GO:0015232">
    <property type="term" value="F:heme transmembrane transporter activity"/>
    <property type="evidence" value="ECO:0007669"/>
    <property type="project" value="InterPro"/>
</dbReference>
<dbReference type="EMBL" id="FIZY01000012">
    <property type="protein sequence ID" value="CZF81006.1"/>
    <property type="molecule type" value="Genomic_DNA"/>
</dbReference>
<evidence type="ECO:0000256" key="5">
    <source>
        <dbReference type="ARBA" id="ARBA00022692"/>
    </source>
</evidence>